<dbReference type="AlphaFoldDB" id="A0LA13"/>
<dbReference type="EMBL" id="CP000471">
    <property type="protein sequence ID" value="ABK44806.1"/>
    <property type="molecule type" value="Genomic_DNA"/>
</dbReference>
<evidence type="ECO:0000313" key="5">
    <source>
        <dbReference type="Proteomes" id="UP000002586"/>
    </source>
</evidence>
<feature type="domain" description="HPt" evidence="3">
    <location>
        <begin position="33"/>
        <end position="128"/>
    </location>
</feature>
<dbReference type="PROSITE" id="PS50894">
    <property type="entry name" value="HPT"/>
    <property type="match status" value="1"/>
</dbReference>
<evidence type="ECO:0000256" key="1">
    <source>
        <dbReference type="ARBA" id="ARBA00023012"/>
    </source>
</evidence>
<organism evidence="4 5">
    <name type="scientific">Magnetococcus marinus (strain ATCC BAA-1437 / JCM 17883 / MC-1)</name>
    <dbReference type="NCBI Taxonomy" id="156889"/>
    <lineage>
        <taxon>Bacteria</taxon>
        <taxon>Pseudomonadati</taxon>
        <taxon>Pseudomonadota</taxon>
        <taxon>Magnetococcia</taxon>
        <taxon>Magnetococcales</taxon>
        <taxon>Magnetococcaceae</taxon>
        <taxon>Magnetococcus</taxon>
    </lineage>
</organism>
<dbReference type="KEGG" id="mgm:Mmc1_2306"/>
<dbReference type="STRING" id="156889.Mmc1_2306"/>
<evidence type="ECO:0000313" key="4">
    <source>
        <dbReference type="EMBL" id="ABK44806.1"/>
    </source>
</evidence>
<dbReference type="GO" id="GO:0004672">
    <property type="term" value="F:protein kinase activity"/>
    <property type="evidence" value="ECO:0007669"/>
    <property type="project" value="UniProtKB-ARBA"/>
</dbReference>
<dbReference type="InterPro" id="IPR008207">
    <property type="entry name" value="Sig_transdc_His_kin_Hpt_dom"/>
</dbReference>
<keyword evidence="1" id="KW-0902">Two-component regulatory system</keyword>
<proteinExistence type="predicted"/>
<name>A0LA13_MAGMM</name>
<dbReference type="Pfam" id="PF01627">
    <property type="entry name" value="Hpt"/>
    <property type="match status" value="1"/>
</dbReference>
<gene>
    <name evidence="4" type="ordered locus">Mmc1_2306</name>
</gene>
<reference evidence="4 5" key="2">
    <citation type="journal article" date="2012" name="Int. J. Syst. Evol. Microbiol.">
        <title>Magnetococcus marinus gen. nov., sp. nov., a marine, magnetotactic bacterium that represents a novel lineage (Magnetococcaceae fam. nov.; Magnetococcales ord. nov.) at the base of the Alphaproteobacteria.</title>
        <authorList>
            <person name="Bazylinski D.A."/>
            <person name="Williams T.J."/>
            <person name="Lefevre C.T."/>
            <person name="Berg R.J."/>
            <person name="Zhang C.L."/>
            <person name="Bowser S.S."/>
            <person name="Dean A.J."/>
            <person name="Beveridge T.J."/>
        </authorList>
    </citation>
    <scope>NUCLEOTIDE SEQUENCE [LARGE SCALE GENOMIC DNA]</scope>
    <source>
        <strain evidence="5">ATCC BAA-1437 / JCM 17883 / MC-1</strain>
    </source>
</reference>
<reference evidence="5" key="1">
    <citation type="journal article" date="2009" name="Appl. Environ. Microbiol.">
        <title>Complete genome sequence of the chemolithoautotrophic marine magnetotactic coccus strain MC-1.</title>
        <authorList>
            <person name="Schubbe S."/>
            <person name="Williams T.J."/>
            <person name="Xie G."/>
            <person name="Kiss H.E."/>
            <person name="Brettin T.S."/>
            <person name="Martinez D."/>
            <person name="Ross C.A."/>
            <person name="Schuler D."/>
            <person name="Cox B.L."/>
            <person name="Nealson K.H."/>
            <person name="Bazylinski D.A."/>
        </authorList>
    </citation>
    <scope>NUCLEOTIDE SEQUENCE [LARGE SCALE GENOMIC DNA]</scope>
    <source>
        <strain evidence="5">ATCC BAA-1437 / JCM 17883 / MC-1</strain>
    </source>
</reference>
<dbReference type="Gene3D" id="1.20.120.160">
    <property type="entry name" value="HPT domain"/>
    <property type="match status" value="1"/>
</dbReference>
<dbReference type="GO" id="GO:0000160">
    <property type="term" value="P:phosphorelay signal transduction system"/>
    <property type="evidence" value="ECO:0007669"/>
    <property type="project" value="UniProtKB-KW"/>
</dbReference>
<dbReference type="InterPro" id="IPR036641">
    <property type="entry name" value="HPT_dom_sf"/>
</dbReference>
<accession>A0LA13</accession>
<evidence type="ECO:0000256" key="2">
    <source>
        <dbReference type="PROSITE-ProRule" id="PRU00110"/>
    </source>
</evidence>
<protein>
    <submittedName>
        <fullName evidence="4">Hpt protein</fullName>
    </submittedName>
</protein>
<dbReference type="HOGENOM" id="CLU_1298529_0_0_5"/>
<dbReference type="RefSeq" id="WP_011713927.1">
    <property type="nucleotide sequence ID" value="NC_008576.1"/>
</dbReference>
<dbReference type="SUPFAM" id="SSF47226">
    <property type="entry name" value="Histidine-containing phosphotransfer domain, HPT domain"/>
    <property type="match status" value="1"/>
</dbReference>
<dbReference type="Proteomes" id="UP000002586">
    <property type="component" value="Chromosome"/>
</dbReference>
<keyword evidence="2" id="KW-0597">Phosphoprotein</keyword>
<keyword evidence="5" id="KW-1185">Reference proteome</keyword>
<dbReference type="eggNOG" id="COG2198">
    <property type="taxonomic scope" value="Bacteria"/>
</dbReference>
<feature type="modified residue" description="Phosphohistidine" evidence="2">
    <location>
        <position position="72"/>
    </location>
</feature>
<sequence>MISQQDEQEPLLQTLRQTPGYDLSLGLHYAGGNTERLIRVLAVFQRQHQQTIALVESHWQRGAYDALQRLVHTVKGGASAVGAVSLQHAAEVLDGALKKGLPDADPFAAMQQQLALEMNRFLAVISPKTVVEGGAVGAILPRQRERLVQVLEIVEGYDAMAGEQLQQLLHSDTQLAVDHGLQRVLDLLNIYEFEQAAELLKGWLRDHAVDTP</sequence>
<evidence type="ECO:0000259" key="3">
    <source>
        <dbReference type="PROSITE" id="PS50894"/>
    </source>
</evidence>